<evidence type="ECO:0000256" key="1">
    <source>
        <dbReference type="SAM" id="MobiDB-lite"/>
    </source>
</evidence>
<sequence length="62" mass="6906">MALSDKQTLSKGRDPIGGKAKDSRHTSNKQKDPMQSYAQILKSDQTRDTFDLTPHTSDELGE</sequence>
<feature type="compositionally biased region" description="Polar residues" evidence="1">
    <location>
        <begin position="1"/>
        <end position="10"/>
    </location>
</feature>
<name>A0A0C9MQ27_9FUNG</name>
<accession>A0A0C9MQ27</accession>
<dbReference type="EMBL" id="DF836563">
    <property type="protein sequence ID" value="GAN09549.1"/>
    <property type="molecule type" value="Genomic_DNA"/>
</dbReference>
<dbReference type="Proteomes" id="UP000053815">
    <property type="component" value="Unassembled WGS sequence"/>
</dbReference>
<evidence type="ECO:0000313" key="2">
    <source>
        <dbReference type="EMBL" id="GAN09549.1"/>
    </source>
</evidence>
<protein>
    <submittedName>
        <fullName evidence="2">Uncharacterized protein</fullName>
    </submittedName>
</protein>
<evidence type="ECO:0000313" key="3">
    <source>
        <dbReference type="Proteomes" id="UP000053815"/>
    </source>
</evidence>
<gene>
    <name evidence="2" type="ORF">MAM1_0274d09079</name>
</gene>
<feature type="compositionally biased region" description="Basic and acidic residues" evidence="1">
    <location>
        <begin position="11"/>
        <end position="32"/>
    </location>
</feature>
<dbReference type="OrthoDB" id="10528035at2759"/>
<keyword evidence="3" id="KW-1185">Reference proteome</keyword>
<dbReference type="AlphaFoldDB" id="A0A0C9MQ27"/>
<feature type="non-terminal residue" evidence="2">
    <location>
        <position position="62"/>
    </location>
</feature>
<proteinExistence type="predicted"/>
<reference evidence="2" key="1">
    <citation type="submission" date="2014-09" db="EMBL/GenBank/DDBJ databases">
        <title>Draft genome sequence of an oleaginous Mucoromycotina fungus Mucor ambiguus NBRC6742.</title>
        <authorList>
            <person name="Takeda I."/>
            <person name="Yamane N."/>
            <person name="Morita T."/>
            <person name="Tamano K."/>
            <person name="Machida M."/>
            <person name="Baker S."/>
            <person name="Koike H."/>
        </authorList>
    </citation>
    <scope>NUCLEOTIDE SEQUENCE</scope>
    <source>
        <strain evidence="2">NBRC 6742</strain>
    </source>
</reference>
<feature type="region of interest" description="Disordered" evidence="1">
    <location>
        <begin position="1"/>
        <end position="62"/>
    </location>
</feature>
<organism evidence="2">
    <name type="scientific">Mucor ambiguus</name>
    <dbReference type="NCBI Taxonomy" id="91626"/>
    <lineage>
        <taxon>Eukaryota</taxon>
        <taxon>Fungi</taxon>
        <taxon>Fungi incertae sedis</taxon>
        <taxon>Mucoromycota</taxon>
        <taxon>Mucoromycotina</taxon>
        <taxon>Mucoromycetes</taxon>
        <taxon>Mucorales</taxon>
        <taxon>Mucorineae</taxon>
        <taxon>Mucoraceae</taxon>
        <taxon>Mucor</taxon>
    </lineage>
</organism>